<sequence length="331" mass="35096">MSGQAWRHGALRLGIMPMVVLAIEMQSGASLPMLAPIFTVILLLLMPGRPPLVMLVKLLGVVVICSALIGLMARLTGGNLFAFWLTMIALVVALFARLERNPADLVGLLGLMVTTMSLVLVQSDPGWPMAIAPLMGKAIVKAIFWTLLAFALWPRPWPSWPTPAATDSRPPSALQVLGKSAALLLAVALAIAAQDQSAILIGATLANLLRANDPTLTRSNARTLLTANLLGALVALPLVLIIWLLPNPPFALLCALAASLWLSGRLACGWPIPVIQSAMTVLLTLLASLLPSQSLVAMGDRLLTVLLTVLYCALVMRLLHPGHGESLNTDP</sequence>
<keyword evidence="1" id="KW-1133">Transmembrane helix</keyword>
<evidence type="ECO:0000313" key="2">
    <source>
        <dbReference type="EMBL" id="MBZ6064929.1"/>
    </source>
</evidence>
<feature type="transmembrane region" description="Helical" evidence="1">
    <location>
        <begin position="302"/>
        <end position="319"/>
    </location>
</feature>
<protein>
    <submittedName>
        <fullName evidence="2">DUF2955 domain-containing protein</fullName>
    </submittedName>
</protein>
<dbReference type="InterPro" id="IPR022604">
    <property type="entry name" value="DUF2955"/>
</dbReference>
<feature type="transmembrane region" description="Helical" evidence="1">
    <location>
        <begin position="224"/>
        <end position="244"/>
    </location>
</feature>
<feature type="transmembrane region" description="Helical" evidence="1">
    <location>
        <begin position="274"/>
        <end position="290"/>
    </location>
</feature>
<feature type="transmembrane region" description="Helical" evidence="1">
    <location>
        <begin position="134"/>
        <end position="153"/>
    </location>
</feature>
<keyword evidence="3" id="KW-1185">Reference proteome</keyword>
<dbReference type="EMBL" id="JAIRBT010000002">
    <property type="protein sequence ID" value="MBZ6064929.1"/>
    <property type="molecule type" value="Genomic_DNA"/>
</dbReference>
<proteinExistence type="predicted"/>
<reference evidence="2 3" key="1">
    <citation type="submission" date="2021-09" db="EMBL/GenBank/DDBJ databases">
        <title>Aeromonas schubertii isolated from Asian sea bass.</title>
        <authorList>
            <person name="Pinpimai K."/>
        </authorList>
    </citation>
    <scope>NUCLEOTIDE SEQUENCE [LARGE SCALE GENOMIC DNA]</scope>
    <source>
        <strain evidence="2 3">CHULA2021a</strain>
    </source>
</reference>
<evidence type="ECO:0000313" key="3">
    <source>
        <dbReference type="Proteomes" id="UP000774958"/>
    </source>
</evidence>
<dbReference type="Pfam" id="PF11168">
    <property type="entry name" value="DUF2955"/>
    <property type="match status" value="1"/>
</dbReference>
<dbReference type="Proteomes" id="UP000774958">
    <property type="component" value="Unassembled WGS sequence"/>
</dbReference>
<feature type="transmembrane region" description="Helical" evidence="1">
    <location>
        <begin position="104"/>
        <end position="122"/>
    </location>
</feature>
<keyword evidence="1" id="KW-0812">Transmembrane</keyword>
<feature type="transmembrane region" description="Helical" evidence="1">
    <location>
        <begin position="173"/>
        <end position="193"/>
    </location>
</feature>
<feature type="transmembrane region" description="Helical" evidence="1">
    <location>
        <begin position="21"/>
        <end position="46"/>
    </location>
</feature>
<comment type="caution">
    <text evidence="2">The sequence shown here is derived from an EMBL/GenBank/DDBJ whole genome shotgun (WGS) entry which is preliminary data.</text>
</comment>
<gene>
    <name evidence="2" type="ORF">LA374_01675</name>
</gene>
<organism evidence="2 3">
    <name type="scientific">Aeromonas schubertii</name>
    <dbReference type="NCBI Taxonomy" id="652"/>
    <lineage>
        <taxon>Bacteria</taxon>
        <taxon>Pseudomonadati</taxon>
        <taxon>Pseudomonadota</taxon>
        <taxon>Gammaproteobacteria</taxon>
        <taxon>Aeromonadales</taxon>
        <taxon>Aeromonadaceae</taxon>
        <taxon>Aeromonas</taxon>
    </lineage>
</organism>
<keyword evidence="1" id="KW-0472">Membrane</keyword>
<evidence type="ECO:0000256" key="1">
    <source>
        <dbReference type="SAM" id="Phobius"/>
    </source>
</evidence>
<feature type="transmembrane region" description="Helical" evidence="1">
    <location>
        <begin position="52"/>
        <end position="73"/>
    </location>
</feature>
<accession>A0ABS7V6C5</accession>
<name>A0ABS7V6C5_9GAMM</name>
<feature type="transmembrane region" description="Helical" evidence="1">
    <location>
        <begin position="80"/>
        <end position="98"/>
    </location>
</feature>
<dbReference type="RefSeq" id="WP_224161966.1">
    <property type="nucleotide sequence ID" value="NZ_JAIRBT010000002.1"/>
</dbReference>